<dbReference type="Pfam" id="PF13343">
    <property type="entry name" value="SBP_bac_6"/>
    <property type="match status" value="1"/>
</dbReference>
<evidence type="ECO:0000313" key="3">
    <source>
        <dbReference type="Proteomes" id="UP000296822"/>
    </source>
</evidence>
<dbReference type="Proteomes" id="UP000296822">
    <property type="component" value="Plasmid unnamed1"/>
</dbReference>
<dbReference type="PANTHER" id="PTHR30006">
    <property type="entry name" value="THIAMINE-BINDING PERIPLASMIC PROTEIN-RELATED"/>
    <property type="match status" value="1"/>
</dbReference>
<dbReference type="SUPFAM" id="SSF53850">
    <property type="entry name" value="Periplasmic binding protein-like II"/>
    <property type="match status" value="1"/>
</dbReference>
<sequence>MRRRTFLTTSAGIATVGLAGCLGSDGNDAFTVGTYESFIDAPSDSPGEWIKDEFESRHDVELRWETPSRELNHYVERHNQGAEIDAELFLGVRPQNLVRADENIDGDLFASTDESELSNAGDIGEEFYFDPHDRVIPTFQSHCGIVYDGRSLSAPETFEDLLSEEYEGNLALSNPNGSTTGLLFFLWTVNEFGEEGAIDYWNDLADNDARILNSWGDVYNRFTEGESEAVVSYTNDRVFAKRFGNDLEKHQVALLNGQGYTNMAGMARFAAGTNDELAYEFMDFILEPEVQAVIAERNVTGPVNTETELPEVYEEYAVDPEEPVFFGYDELEDNLSTWLRNWEREVTGGN</sequence>
<dbReference type="RefSeq" id="WP_006066894.1">
    <property type="nucleotide sequence ID" value="NZ_CP031306.1"/>
</dbReference>
<dbReference type="GeneID" id="39853198"/>
<name>A0A4D6HSL8_9EURY</name>
<dbReference type="InterPro" id="IPR005948">
    <property type="entry name" value="ThiB-like"/>
</dbReference>
<keyword evidence="2" id="KW-0614">Plasmid</keyword>
<evidence type="ECO:0000313" key="2">
    <source>
        <dbReference type="EMBL" id="QCC56445.1"/>
    </source>
</evidence>
<organism evidence="2 3">
    <name type="scientific">Natronorubrum bangense</name>
    <dbReference type="NCBI Taxonomy" id="61858"/>
    <lineage>
        <taxon>Archaea</taxon>
        <taxon>Methanobacteriati</taxon>
        <taxon>Methanobacteriota</taxon>
        <taxon>Stenosarchaea group</taxon>
        <taxon>Halobacteria</taxon>
        <taxon>Halobacteriales</taxon>
        <taxon>Natrialbaceae</taxon>
        <taxon>Natronorubrum</taxon>
    </lineage>
</organism>
<keyword evidence="1" id="KW-0732">Signal</keyword>
<accession>A0A4D6HSL8</accession>
<dbReference type="GO" id="GO:0015888">
    <property type="term" value="P:thiamine transport"/>
    <property type="evidence" value="ECO:0007669"/>
    <property type="project" value="InterPro"/>
</dbReference>
<dbReference type="AlphaFoldDB" id="A0A4D6HSL8"/>
<dbReference type="Gene3D" id="3.40.190.10">
    <property type="entry name" value="Periplasmic binding protein-like II"/>
    <property type="match status" value="2"/>
</dbReference>
<dbReference type="KEGG" id="nbg:DV706_18145"/>
<gene>
    <name evidence="2" type="ORF">DV706_18145</name>
</gene>
<dbReference type="EMBL" id="CP031306">
    <property type="protein sequence ID" value="QCC56445.1"/>
    <property type="molecule type" value="Genomic_DNA"/>
</dbReference>
<evidence type="ECO:0000256" key="1">
    <source>
        <dbReference type="ARBA" id="ARBA00022729"/>
    </source>
</evidence>
<reference evidence="2 3" key="1">
    <citation type="journal article" date="2019" name="Nat. Commun.">
        <title>A new type of DNA phosphorothioation-based antiviral system in archaea.</title>
        <authorList>
            <person name="Xiong L."/>
            <person name="Liu S."/>
            <person name="Chen S."/>
            <person name="Xiao Y."/>
            <person name="Zhu B."/>
            <person name="Gao Y."/>
            <person name="Zhang Y."/>
            <person name="Chen B."/>
            <person name="Luo J."/>
            <person name="Deng Z."/>
            <person name="Chen X."/>
            <person name="Wang L."/>
            <person name="Chen S."/>
        </authorList>
    </citation>
    <scope>NUCLEOTIDE SEQUENCE [LARGE SCALE GENOMIC DNA]</scope>
    <source>
        <strain evidence="2 3">JCM 10635</strain>
        <plasmid evidence="2 3">unnamed1</plasmid>
    </source>
</reference>
<protein>
    <submittedName>
        <fullName evidence="2">Thiamine ABC transporter substrate-binding protein</fullName>
    </submittedName>
</protein>
<dbReference type="GO" id="GO:0030975">
    <property type="term" value="F:thiamine binding"/>
    <property type="evidence" value="ECO:0007669"/>
    <property type="project" value="InterPro"/>
</dbReference>
<geneLocation type="plasmid" evidence="2">
    <name>unnamed1</name>
</geneLocation>
<dbReference type="NCBIfam" id="TIGR01254">
    <property type="entry name" value="sfuA"/>
    <property type="match status" value="1"/>
</dbReference>
<dbReference type="PROSITE" id="PS51257">
    <property type="entry name" value="PROKAR_LIPOPROTEIN"/>
    <property type="match status" value="1"/>
</dbReference>
<proteinExistence type="predicted"/>
<dbReference type="PANTHER" id="PTHR30006:SF2">
    <property type="entry name" value="ABC TRANSPORTER SUBSTRATE-BINDING PROTEIN"/>
    <property type="match status" value="1"/>
</dbReference>